<dbReference type="Proteomes" id="UP001055879">
    <property type="component" value="Linkage Group LG14"/>
</dbReference>
<protein>
    <submittedName>
        <fullName evidence="1">Uncharacterized protein</fullName>
    </submittedName>
</protein>
<reference evidence="1 2" key="2">
    <citation type="journal article" date="2022" name="Mol. Ecol. Resour.">
        <title>The genomes of chicory, endive, great burdock and yacon provide insights into Asteraceae paleo-polyploidization history and plant inulin production.</title>
        <authorList>
            <person name="Fan W."/>
            <person name="Wang S."/>
            <person name="Wang H."/>
            <person name="Wang A."/>
            <person name="Jiang F."/>
            <person name="Liu H."/>
            <person name="Zhao H."/>
            <person name="Xu D."/>
            <person name="Zhang Y."/>
        </authorList>
    </citation>
    <scope>NUCLEOTIDE SEQUENCE [LARGE SCALE GENOMIC DNA]</scope>
    <source>
        <strain evidence="2">cv. Niubang</strain>
    </source>
</reference>
<keyword evidence="2" id="KW-1185">Reference proteome</keyword>
<comment type="caution">
    <text evidence="1">The sequence shown here is derived from an EMBL/GenBank/DDBJ whole genome shotgun (WGS) entry which is preliminary data.</text>
</comment>
<evidence type="ECO:0000313" key="2">
    <source>
        <dbReference type="Proteomes" id="UP001055879"/>
    </source>
</evidence>
<accession>A0ACB8Y242</accession>
<proteinExistence type="predicted"/>
<reference evidence="2" key="1">
    <citation type="journal article" date="2022" name="Mol. Ecol. Resour.">
        <title>The genomes of chicory, endive, great burdock and yacon provide insights into Asteraceae palaeo-polyploidization history and plant inulin production.</title>
        <authorList>
            <person name="Fan W."/>
            <person name="Wang S."/>
            <person name="Wang H."/>
            <person name="Wang A."/>
            <person name="Jiang F."/>
            <person name="Liu H."/>
            <person name="Zhao H."/>
            <person name="Xu D."/>
            <person name="Zhang Y."/>
        </authorList>
    </citation>
    <scope>NUCLEOTIDE SEQUENCE [LARGE SCALE GENOMIC DNA]</scope>
    <source>
        <strain evidence="2">cv. Niubang</strain>
    </source>
</reference>
<organism evidence="1 2">
    <name type="scientific">Arctium lappa</name>
    <name type="common">Greater burdock</name>
    <name type="synonym">Lappa major</name>
    <dbReference type="NCBI Taxonomy" id="4217"/>
    <lineage>
        <taxon>Eukaryota</taxon>
        <taxon>Viridiplantae</taxon>
        <taxon>Streptophyta</taxon>
        <taxon>Embryophyta</taxon>
        <taxon>Tracheophyta</taxon>
        <taxon>Spermatophyta</taxon>
        <taxon>Magnoliopsida</taxon>
        <taxon>eudicotyledons</taxon>
        <taxon>Gunneridae</taxon>
        <taxon>Pentapetalae</taxon>
        <taxon>asterids</taxon>
        <taxon>campanulids</taxon>
        <taxon>Asterales</taxon>
        <taxon>Asteraceae</taxon>
        <taxon>Carduoideae</taxon>
        <taxon>Cardueae</taxon>
        <taxon>Arctiinae</taxon>
        <taxon>Arctium</taxon>
    </lineage>
</organism>
<dbReference type="EMBL" id="CM042060">
    <property type="protein sequence ID" value="KAI3677693.1"/>
    <property type="molecule type" value="Genomic_DNA"/>
</dbReference>
<sequence length="127" mass="13806">MLVKAVERLSDASVHGALVRTNGYLVIFTVEPRTNLLDLCKLNPPTVRKIESIKPAPTAHSTPKRCVTPSIAPKLLEARRLGKSGTFSQVQCAKGSLSRPGGEKGLEQSGERVRNTWESAEQFAPNL</sequence>
<evidence type="ECO:0000313" key="1">
    <source>
        <dbReference type="EMBL" id="KAI3677693.1"/>
    </source>
</evidence>
<gene>
    <name evidence="1" type="ORF">L6452_36959</name>
</gene>
<name>A0ACB8Y242_ARCLA</name>